<dbReference type="EMBL" id="JAFGIX010000073">
    <property type="protein sequence ID" value="MBN1574324.1"/>
    <property type="molecule type" value="Genomic_DNA"/>
</dbReference>
<organism evidence="2 3">
    <name type="scientific">Candidatus Zymogenus saltonus</name>
    <dbReference type="NCBI Taxonomy" id="2844893"/>
    <lineage>
        <taxon>Bacteria</taxon>
        <taxon>Deltaproteobacteria</taxon>
        <taxon>Candidatus Zymogenia</taxon>
        <taxon>Candidatus Zymogeniales</taxon>
        <taxon>Candidatus Zymogenaceae</taxon>
        <taxon>Candidatus Zymogenus</taxon>
    </lineage>
</organism>
<reference evidence="2" key="1">
    <citation type="journal article" date="2021" name="Environ. Microbiol.">
        <title>Genomic characterization of three novel Desulfobacterota classes expand the metabolic and phylogenetic diversity of the phylum.</title>
        <authorList>
            <person name="Murphy C.L."/>
            <person name="Biggerstaff J."/>
            <person name="Eichhorn A."/>
            <person name="Ewing E."/>
            <person name="Shahan R."/>
            <person name="Soriano D."/>
            <person name="Stewart S."/>
            <person name="VanMol K."/>
            <person name="Walker R."/>
            <person name="Walters P."/>
            <person name="Elshahed M.S."/>
            <person name="Youssef N.H."/>
        </authorList>
    </citation>
    <scope>NUCLEOTIDE SEQUENCE</scope>
    <source>
        <strain evidence="2">Zod_Metabat.24</strain>
    </source>
</reference>
<evidence type="ECO:0000313" key="2">
    <source>
        <dbReference type="EMBL" id="MBN1574324.1"/>
    </source>
</evidence>
<dbReference type="Proteomes" id="UP000809273">
    <property type="component" value="Unassembled WGS sequence"/>
</dbReference>
<evidence type="ECO:0000256" key="1">
    <source>
        <dbReference type="SAM" id="Phobius"/>
    </source>
</evidence>
<comment type="caution">
    <text evidence="2">The sequence shown here is derived from an EMBL/GenBank/DDBJ whole genome shotgun (WGS) entry which is preliminary data.</text>
</comment>
<keyword evidence="1" id="KW-0812">Transmembrane</keyword>
<keyword evidence="1" id="KW-0472">Membrane</keyword>
<sequence>MENILSDAVLVVHFAWIIFIITALPIALCFRLKGLRIFHTVALIFTIIMQATGTLCPLTIIEENLRRRSSATFSYDGSFIITWLRRLIYIEDLGVSLKIIYILTALLLLFTLLTYLFWPIQKKKKGTNGI</sequence>
<reference evidence="2" key="2">
    <citation type="submission" date="2021-01" db="EMBL/GenBank/DDBJ databases">
        <authorList>
            <person name="Hahn C.R."/>
            <person name="Youssef N.H."/>
            <person name="Elshahed M."/>
        </authorList>
    </citation>
    <scope>NUCLEOTIDE SEQUENCE</scope>
    <source>
        <strain evidence="2">Zod_Metabat.24</strain>
    </source>
</reference>
<name>A0A9D8PPH5_9DELT</name>
<protein>
    <submittedName>
        <fullName evidence="2">DUF2784 domain-containing protein</fullName>
    </submittedName>
</protein>
<proteinExistence type="predicted"/>
<keyword evidence="1" id="KW-1133">Transmembrane helix</keyword>
<dbReference type="Pfam" id="PF10861">
    <property type="entry name" value="DUF2784"/>
    <property type="match status" value="1"/>
</dbReference>
<accession>A0A9D8PPH5</accession>
<gene>
    <name evidence="2" type="ORF">JW984_14085</name>
</gene>
<dbReference type="AlphaFoldDB" id="A0A9D8PPH5"/>
<feature type="transmembrane region" description="Helical" evidence="1">
    <location>
        <begin position="37"/>
        <end position="61"/>
    </location>
</feature>
<feature type="transmembrane region" description="Helical" evidence="1">
    <location>
        <begin position="12"/>
        <end position="30"/>
    </location>
</feature>
<feature type="transmembrane region" description="Helical" evidence="1">
    <location>
        <begin position="99"/>
        <end position="118"/>
    </location>
</feature>
<evidence type="ECO:0000313" key="3">
    <source>
        <dbReference type="Proteomes" id="UP000809273"/>
    </source>
</evidence>
<dbReference type="InterPro" id="IPR021218">
    <property type="entry name" value="DUF2784"/>
</dbReference>